<gene>
    <name evidence="1" type="ORF">ACFOW8_08095</name>
</gene>
<keyword evidence="2" id="KW-1185">Reference proteome</keyword>
<protein>
    <submittedName>
        <fullName evidence="1">Uncharacterized protein</fullName>
    </submittedName>
</protein>
<reference evidence="2" key="1">
    <citation type="journal article" date="2019" name="Int. J. Syst. Evol. Microbiol.">
        <title>The Global Catalogue of Microorganisms (GCM) 10K type strain sequencing project: providing services to taxonomists for standard genome sequencing and annotation.</title>
        <authorList>
            <consortium name="The Broad Institute Genomics Platform"/>
            <consortium name="The Broad Institute Genome Sequencing Center for Infectious Disease"/>
            <person name="Wu L."/>
            <person name="Ma J."/>
        </authorList>
    </citation>
    <scope>NUCLEOTIDE SEQUENCE [LARGE SCALE GENOMIC DNA]</scope>
    <source>
        <strain evidence="2">CGMCC 4.7204</strain>
    </source>
</reference>
<evidence type="ECO:0000313" key="1">
    <source>
        <dbReference type="EMBL" id="MFC4124884.1"/>
    </source>
</evidence>
<accession>A0ABV8L390</accession>
<comment type="caution">
    <text evidence="1">The sequence shown here is derived from an EMBL/GenBank/DDBJ whole genome shotgun (WGS) entry which is preliminary data.</text>
</comment>
<proteinExistence type="predicted"/>
<dbReference type="Proteomes" id="UP001595767">
    <property type="component" value="Unassembled WGS sequence"/>
</dbReference>
<organism evidence="1 2">
    <name type="scientific">Nocardia rhizosphaerae</name>
    <dbReference type="NCBI Taxonomy" id="1691571"/>
    <lineage>
        <taxon>Bacteria</taxon>
        <taxon>Bacillati</taxon>
        <taxon>Actinomycetota</taxon>
        <taxon>Actinomycetes</taxon>
        <taxon>Mycobacteriales</taxon>
        <taxon>Nocardiaceae</taxon>
        <taxon>Nocardia</taxon>
    </lineage>
</organism>
<evidence type="ECO:0000313" key="2">
    <source>
        <dbReference type="Proteomes" id="UP001595767"/>
    </source>
</evidence>
<name>A0ABV8L390_9NOCA</name>
<dbReference type="RefSeq" id="WP_378547691.1">
    <property type="nucleotide sequence ID" value="NZ_JBHSBA010000003.1"/>
</dbReference>
<sequence>MADDFEMDAGLVVGDEIPAEIQDAARLTVASHSASAAECRDTLRMLGLIGSEQQKGCRHCGGPLSIAALSSQNGYRGCCSPSCRDRMRAAKAVS</sequence>
<dbReference type="EMBL" id="JBHSBA010000003">
    <property type="protein sequence ID" value="MFC4124884.1"/>
    <property type="molecule type" value="Genomic_DNA"/>
</dbReference>